<evidence type="ECO:0000313" key="1">
    <source>
        <dbReference type="EMBL" id="QZE15587.1"/>
    </source>
</evidence>
<dbReference type="EMBL" id="CP081303">
    <property type="protein sequence ID" value="QZE15587.1"/>
    <property type="molecule type" value="Genomic_DNA"/>
</dbReference>
<reference evidence="1" key="1">
    <citation type="submission" date="2021-08" db="EMBL/GenBank/DDBJ databases">
        <title>Novel anaerobic bacterium isolated from sea squirt in East Sea, Republic of Korea.</title>
        <authorList>
            <person name="Nguyen T.H."/>
            <person name="Li Z."/>
            <person name="Lee Y.-J."/>
            <person name="Ko J."/>
            <person name="Kim S.-G."/>
        </authorList>
    </citation>
    <scope>NUCLEOTIDE SEQUENCE</scope>
    <source>
        <strain evidence="1">KCTC 25031</strain>
    </source>
</reference>
<gene>
    <name evidence="1" type="ORF">K4L44_07065</name>
</gene>
<organism evidence="1 2">
    <name type="scientific">Halosquirtibacter laminarini</name>
    <dbReference type="NCBI Taxonomy" id="3374600"/>
    <lineage>
        <taxon>Bacteria</taxon>
        <taxon>Pseudomonadati</taxon>
        <taxon>Bacteroidota</taxon>
        <taxon>Bacteroidia</taxon>
        <taxon>Marinilabiliales</taxon>
        <taxon>Prolixibacteraceae</taxon>
        <taxon>Halosquirtibacter</taxon>
    </lineage>
</organism>
<dbReference type="Proteomes" id="UP000826212">
    <property type="component" value="Chromosome"/>
</dbReference>
<evidence type="ECO:0000313" key="2">
    <source>
        <dbReference type="Proteomes" id="UP000826212"/>
    </source>
</evidence>
<proteinExistence type="predicted"/>
<accession>A0AC61NP68</accession>
<name>A0AC61NP68_9BACT</name>
<protein>
    <submittedName>
        <fullName evidence="1">MATE family efflux transporter</fullName>
    </submittedName>
</protein>
<sequence>MNKNKNMELESTPIKKLFWKYFIPSFTSVAVNSLYNIVDRIFIGHGVGAYALSGLSAVFPIMIIMMAFGMLVGMGAGVRISINMGKGDMSRAAKVLGNALTLLILLALGVTVLGFAVKGPVLKLFGASNQTIGYANDYLNIILFGTIFNMVGFGMNNLIRSEGNAKIAMYSIIISAGTNLILDPIFIFCFDMGVKGAAIATIISMAILCIWVLYHFVKSPKANIHVKREDMKLQGDIVWYIFTIGFAPFSMQIAASLVQGILNTQLIKYGGDLAVGAMGIINSVINLIIMSMIAINMASQPIIGYNIGAKKYKNVKEVLFLGIRFATVVGVICWIIVELYPQGIVKLFNHDSPELMKLSTRGLRVLLITLPVVGFQVVVSNYFQSIGKALTATIMSLLRQVILLIPLLLVIPQHYGLEGVWICGPISDTMSFIFVLFLFFFEMKKLNKNIEQNI</sequence>
<keyword evidence="2" id="KW-1185">Reference proteome</keyword>